<evidence type="ECO:0000256" key="2">
    <source>
        <dbReference type="ARBA" id="ARBA00022692"/>
    </source>
</evidence>
<dbReference type="GO" id="GO:0004930">
    <property type="term" value="F:G protein-coupled receptor activity"/>
    <property type="evidence" value="ECO:0007669"/>
    <property type="project" value="TreeGrafter"/>
</dbReference>
<feature type="transmembrane region" description="Helical" evidence="6">
    <location>
        <begin position="234"/>
        <end position="253"/>
    </location>
</feature>
<evidence type="ECO:0000256" key="4">
    <source>
        <dbReference type="ARBA" id="ARBA00023136"/>
    </source>
</evidence>
<feature type="region of interest" description="Disordered" evidence="5">
    <location>
        <begin position="336"/>
        <end position="360"/>
    </location>
</feature>
<sequence length="403" mass="45099">MLLIKSPTQPLCSIDFEMLWYLHLGASGRAEGGLVGSQRASATRGTTCRVGECREERLSGEDNRASPRLADLRGSGLQARWRSSDSRPLLITTQSRQKTVTMTVTNRAKVLSIIPHVSGPLSVIGSGSIAYDILSDRKNKVKRPYYRIMLVMSIVDGLSSFALAFSTLPIPAGAEGVYGAAGTTQSCTTQGFFIQLMMISPLYNLILSTYYLLLGKYHMSEEEIARRYEKNMHVAAITIGVGFAILGLPLKLYNNANLWCWIATYPSNCETDSGEPGPVQCERGKHAWLFRWLIFYGPVWIAILCVVIIMIMLTRSVQSEEKKFVKLQDNMRRKGSSCDEEHKLDMNSPSRNHLEQDPYDASSSREEALSPCWCSIPYLDRFKVRHPRAHYRLASPGLTTNSR</sequence>
<dbReference type="Gene3D" id="1.20.1070.10">
    <property type="entry name" value="Rhodopsin 7-helix transmembrane proteins"/>
    <property type="match status" value="1"/>
</dbReference>
<dbReference type="PANTHER" id="PTHR23112:SF0">
    <property type="entry name" value="TRANSMEMBRANE PROTEIN 116"/>
    <property type="match status" value="1"/>
</dbReference>
<dbReference type="EMBL" id="AGNL01021405">
    <property type="protein sequence ID" value="EJK60190.1"/>
    <property type="molecule type" value="Genomic_DNA"/>
</dbReference>
<evidence type="ECO:0000256" key="5">
    <source>
        <dbReference type="SAM" id="MobiDB-lite"/>
    </source>
</evidence>
<comment type="subcellular location">
    <subcellularLocation>
        <location evidence="1">Membrane</location>
        <topology evidence="1">Multi-pass membrane protein</topology>
    </subcellularLocation>
</comment>
<feature type="transmembrane region" description="Helical" evidence="6">
    <location>
        <begin position="293"/>
        <end position="313"/>
    </location>
</feature>
<keyword evidence="8" id="KW-1185">Reference proteome</keyword>
<evidence type="ECO:0000256" key="1">
    <source>
        <dbReference type="ARBA" id="ARBA00004141"/>
    </source>
</evidence>
<feature type="transmembrane region" description="Helical" evidence="6">
    <location>
        <begin position="148"/>
        <end position="172"/>
    </location>
</feature>
<evidence type="ECO:0000313" key="7">
    <source>
        <dbReference type="EMBL" id="EJK60190.1"/>
    </source>
</evidence>
<dbReference type="OrthoDB" id="48865at2759"/>
<evidence type="ECO:0000313" key="8">
    <source>
        <dbReference type="Proteomes" id="UP000266841"/>
    </source>
</evidence>
<gene>
    <name evidence="7" type="ORF">THAOC_19505</name>
</gene>
<proteinExistence type="predicted"/>
<keyword evidence="4 6" id="KW-0472">Membrane</keyword>
<keyword evidence="2 6" id="KW-0812">Transmembrane</keyword>
<dbReference type="eggNOG" id="ENOG502T72Q">
    <property type="taxonomic scope" value="Eukaryota"/>
</dbReference>
<evidence type="ECO:0000256" key="6">
    <source>
        <dbReference type="SAM" id="Phobius"/>
    </source>
</evidence>
<dbReference type="GO" id="GO:0007189">
    <property type="term" value="P:adenylate cyclase-activating G protein-coupled receptor signaling pathway"/>
    <property type="evidence" value="ECO:0007669"/>
    <property type="project" value="TreeGrafter"/>
</dbReference>
<dbReference type="PANTHER" id="PTHR23112">
    <property type="entry name" value="G PROTEIN-COUPLED RECEPTOR 157-RELATED"/>
    <property type="match status" value="1"/>
</dbReference>
<name>K0S4P0_THAOC</name>
<accession>K0S4P0</accession>
<dbReference type="SUPFAM" id="SSF81321">
    <property type="entry name" value="Family A G protein-coupled receptor-like"/>
    <property type="match status" value="1"/>
</dbReference>
<reference evidence="7 8" key="1">
    <citation type="journal article" date="2012" name="Genome Biol.">
        <title>Genome and low-iron response of an oceanic diatom adapted to chronic iron limitation.</title>
        <authorList>
            <person name="Lommer M."/>
            <person name="Specht M."/>
            <person name="Roy A.S."/>
            <person name="Kraemer L."/>
            <person name="Andreson R."/>
            <person name="Gutowska M.A."/>
            <person name="Wolf J."/>
            <person name="Bergner S.V."/>
            <person name="Schilhabel M.B."/>
            <person name="Klostermeier U.C."/>
            <person name="Beiko R.G."/>
            <person name="Rosenstiel P."/>
            <person name="Hippler M."/>
            <person name="Laroche J."/>
        </authorList>
    </citation>
    <scope>NUCLEOTIDE SEQUENCE [LARGE SCALE GENOMIC DNA]</scope>
    <source>
        <strain evidence="7 8">CCMP1005</strain>
    </source>
</reference>
<protein>
    <submittedName>
        <fullName evidence="7">Uncharacterized protein</fullName>
    </submittedName>
</protein>
<dbReference type="GO" id="GO:0005886">
    <property type="term" value="C:plasma membrane"/>
    <property type="evidence" value="ECO:0007669"/>
    <property type="project" value="TreeGrafter"/>
</dbReference>
<feature type="transmembrane region" description="Helical" evidence="6">
    <location>
        <begin position="192"/>
        <end position="213"/>
    </location>
</feature>
<dbReference type="Proteomes" id="UP000266841">
    <property type="component" value="Unassembled WGS sequence"/>
</dbReference>
<comment type="caution">
    <text evidence="7">The sequence shown here is derived from an EMBL/GenBank/DDBJ whole genome shotgun (WGS) entry which is preliminary data.</text>
</comment>
<organism evidence="7 8">
    <name type="scientific">Thalassiosira oceanica</name>
    <name type="common">Marine diatom</name>
    <dbReference type="NCBI Taxonomy" id="159749"/>
    <lineage>
        <taxon>Eukaryota</taxon>
        <taxon>Sar</taxon>
        <taxon>Stramenopiles</taxon>
        <taxon>Ochrophyta</taxon>
        <taxon>Bacillariophyta</taxon>
        <taxon>Coscinodiscophyceae</taxon>
        <taxon>Thalassiosirophycidae</taxon>
        <taxon>Thalassiosirales</taxon>
        <taxon>Thalassiosiraceae</taxon>
        <taxon>Thalassiosira</taxon>
    </lineage>
</organism>
<feature type="compositionally biased region" description="Basic and acidic residues" evidence="5">
    <location>
        <begin position="336"/>
        <end position="345"/>
    </location>
</feature>
<dbReference type="AlphaFoldDB" id="K0S4P0"/>
<keyword evidence="3 6" id="KW-1133">Transmembrane helix</keyword>
<evidence type="ECO:0000256" key="3">
    <source>
        <dbReference type="ARBA" id="ARBA00022989"/>
    </source>
</evidence>